<evidence type="ECO:0000259" key="3">
    <source>
        <dbReference type="Pfam" id="PF13439"/>
    </source>
</evidence>
<protein>
    <submittedName>
        <fullName evidence="4">Glycosyltransferase family 4 protein</fullName>
    </submittedName>
</protein>
<keyword evidence="5" id="KW-1185">Reference proteome</keyword>
<evidence type="ECO:0000313" key="4">
    <source>
        <dbReference type="EMBL" id="MFD1630979.1"/>
    </source>
</evidence>
<evidence type="ECO:0000259" key="2">
    <source>
        <dbReference type="Pfam" id="PF00534"/>
    </source>
</evidence>
<feature type="domain" description="Glycosyltransferase subfamily 4-like N-terminal" evidence="3">
    <location>
        <begin position="16"/>
        <end position="175"/>
    </location>
</feature>
<evidence type="ECO:0000256" key="1">
    <source>
        <dbReference type="ARBA" id="ARBA00022679"/>
    </source>
</evidence>
<dbReference type="InterPro" id="IPR028098">
    <property type="entry name" value="Glyco_trans_4-like_N"/>
</dbReference>
<dbReference type="Proteomes" id="UP001597118">
    <property type="component" value="Unassembled WGS sequence"/>
</dbReference>
<dbReference type="Gene3D" id="3.40.50.2000">
    <property type="entry name" value="Glycogen Phosphorylase B"/>
    <property type="match status" value="2"/>
</dbReference>
<dbReference type="InterPro" id="IPR001296">
    <property type="entry name" value="Glyco_trans_1"/>
</dbReference>
<organism evidence="4 5">
    <name type="scientific">Pseudopedobacter beijingensis</name>
    <dbReference type="NCBI Taxonomy" id="1207056"/>
    <lineage>
        <taxon>Bacteria</taxon>
        <taxon>Pseudomonadati</taxon>
        <taxon>Bacteroidota</taxon>
        <taxon>Sphingobacteriia</taxon>
        <taxon>Sphingobacteriales</taxon>
        <taxon>Sphingobacteriaceae</taxon>
        <taxon>Pseudopedobacter</taxon>
    </lineage>
</organism>
<keyword evidence="1" id="KW-0808">Transferase</keyword>
<dbReference type="EMBL" id="JBHUDG010000020">
    <property type="protein sequence ID" value="MFD1630979.1"/>
    <property type="molecule type" value="Genomic_DNA"/>
</dbReference>
<gene>
    <name evidence="4" type="ORF">ACFSAH_13910</name>
</gene>
<accession>A0ABW4IG26</accession>
<dbReference type="PANTHER" id="PTHR46401">
    <property type="entry name" value="GLYCOSYLTRANSFERASE WBBK-RELATED"/>
    <property type="match status" value="1"/>
</dbReference>
<dbReference type="SUPFAM" id="SSF53756">
    <property type="entry name" value="UDP-Glycosyltransferase/glycogen phosphorylase"/>
    <property type="match status" value="1"/>
</dbReference>
<dbReference type="Pfam" id="PF13439">
    <property type="entry name" value="Glyco_transf_4"/>
    <property type="match status" value="1"/>
</dbReference>
<dbReference type="Pfam" id="PF00534">
    <property type="entry name" value="Glycos_transf_1"/>
    <property type="match status" value="1"/>
</dbReference>
<sequence length="379" mass="43650">MKIGFEAKRIFRNFTGLGNYSRAVVKNLSKNFAEHQYILYTPKVNPINTSLNLKAKNIQIKTPSSKLFSAIWRIWGVSKTLVKDRIDIFHGLSGEIPLNIHQYNIPAVVTIHDLIYLRYPHYFKPIDRAIYHYKFKQACINADRIIAISEQTKRDIIQFFGIDNNKVDVVYQGCDKVFHSNYPQKQLKEVQDKYQLPECFILCVGTIEFRKNQLLILKALKMLKADVALILVGKPTNYKEELLSYIDQNNLQHKVRFLENIPFTDLPLIYNLARIFVYPSRFEGFGIPVLEAISCGIPTIGATGSCLEEAGGPNCIYVSPDDEQQLAKSIDTIMLSEEIRNTMISKSFEYASQFSEDQIANNLMEVYKRTLENVKRRSQ</sequence>
<dbReference type="CDD" id="cd03809">
    <property type="entry name" value="GT4_MtfB-like"/>
    <property type="match status" value="1"/>
</dbReference>
<dbReference type="RefSeq" id="WP_379663348.1">
    <property type="nucleotide sequence ID" value="NZ_JBHUDG010000020.1"/>
</dbReference>
<proteinExistence type="predicted"/>
<dbReference type="PANTHER" id="PTHR46401:SF2">
    <property type="entry name" value="GLYCOSYLTRANSFERASE WBBK-RELATED"/>
    <property type="match status" value="1"/>
</dbReference>
<name>A0ABW4IG26_9SPHI</name>
<feature type="domain" description="Glycosyl transferase family 1" evidence="2">
    <location>
        <begin position="198"/>
        <end position="346"/>
    </location>
</feature>
<reference evidence="5" key="1">
    <citation type="journal article" date="2019" name="Int. J. Syst. Evol. Microbiol.">
        <title>The Global Catalogue of Microorganisms (GCM) 10K type strain sequencing project: providing services to taxonomists for standard genome sequencing and annotation.</title>
        <authorList>
            <consortium name="The Broad Institute Genomics Platform"/>
            <consortium name="The Broad Institute Genome Sequencing Center for Infectious Disease"/>
            <person name="Wu L."/>
            <person name="Ma J."/>
        </authorList>
    </citation>
    <scope>NUCLEOTIDE SEQUENCE [LARGE SCALE GENOMIC DNA]</scope>
    <source>
        <strain evidence="5">CCUG 53762</strain>
    </source>
</reference>
<evidence type="ECO:0000313" key="5">
    <source>
        <dbReference type="Proteomes" id="UP001597118"/>
    </source>
</evidence>
<comment type="caution">
    <text evidence="4">The sequence shown here is derived from an EMBL/GenBank/DDBJ whole genome shotgun (WGS) entry which is preliminary data.</text>
</comment>